<gene>
    <name evidence="6" type="ORF">GFSPODELE1_LOCUS7581</name>
</gene>
<feature type="domain" description="MYND-type" evidence="5">
    <location>
        <begin position="479"/>
        <end position="518"/>
    </location>
</feature>
<dbReference type="SUPFAM" id="SSF144232">
    <property type="entry name" value="HIT/MYND zinc finger-like"/>
    <property type="match status" value="1"/>
</dbReference>
<evidence type="ECO:0000313" key="7">
    <source>
        <dbReference type="Proteomes" id="UP001497453"/>
    </source>
</evidence>
<evidence type="ECO:0000259" key="5">
    <source>
        <dbReference type="PROSITE" id="PS50865"/>
    </source>
</evidence>
<organism evidence="6 7">
    <name type="scientific">Somion occarium</name>
    <dbReference type="NCBI Taxonomy" id="3059160"/>
    <lineage>
        <taxon>Eukaryota</taxon>
        <taxon>Fungi</taxon>
        <taxon>Dikarya</taxon>
        <taxon>Basidiomycota</taxon>
        <taxon>Agaricomycotina</taxon>
        <taxon>Agaricomycetes</taxon>
        <taxon>Polyporales</taxon>
        <taxon>Cerrenaceae</taxon>
        <taxon>Somion</taxon>
    </lineage>
</organism>
<name>A0ABP1DQ21_9APHY</name>
<evidence type="ECO:0000256" key="2">
    <source>
        <dbReference type="ARBA" id="ARBA00022771"/>
    </source>
</evidence>
<dbReference type="Pfam" id="PF01753">
    <property type="entry name" value="zf-MYND"/>
    <property type="match status" value="1"/>
</dbReference>
<dbReference type="Gene3D" id="6.10.140.2220">
    <property type="match status" value="1"/>
</dbReference>
<evidence type="ECO:0000256" key="3">
    <source>
        <dbReference type="ARBA" id="ARBA00022833"/>
    </source>
</evidence>
<accession>A0ABP1DQ21</accession>
<keyword evidence="1" id="KW-0479">Metal-binding</keyword>
<reference evidence="7" key="1">
    <citation type="submission" date="2024-04" db="EMBL/GenBank/DDBJ databases">
        <authorList>
            <person name="Shaw F."/>
            <person name="Minotto A."/>
        </authorList>
    </citation>
    <scope>NUCLEOTIDE SEQUENCE [LARGE SCALE GENOMIC DNA]</scope>
</reference>
<dbReference type="EMBL" id="OZ037948">
    <property type="protein sequence ID" value="CAL1709938.1"/>
    <property type="molecule type" value="Genomic_DNA"/>
</dbReference>
<keyword evidence="7" id="KW-1185">Reference proteome</keyword>
<sequence length="542" mass="62078">MFRGPHEDYSSEDIRNKPGKPEWVTIFDKAPARITGRLRTLHQRRYPERLQFVEAIHKHFLAGLLKSKLPIFIREDGETDLVEVLWNIAAELEMYRGFSNVYYLSVIYTILRMFCRHLMRQLDERVEGTTTKALHFLKLSEPTWNALYEDLPMTMLQSKLPSHEFQRPFTLLLAETFRLHLKIYNEPPDFYEVYMAQIALFAWTGAIKGGEFNLANEPLFVVDASLREISQEELDVFRNHTILSQDEIVLTSFVKAFLTHTGAVDQELLSSLTLISDLMMHESVGNKRAEEKSFAERVLISCRTQLCSGDETFTWSILNTGLHFAADILEHDQPPQETVDPRSTIFLLTRSALIAAQQSSAEDIEGWEYFLRCYASVVDRLDDVLDDWKGSFTCDLVSPWLTTAERLGALDTQDAPLQETVLASWLQFGLNFDLPNPVLPCSILLASPACDSVGPILYNTSHYIGSIRTIHCHWKECPCSYSVTDHPVRRCGGCLDVFYCSTRCQTRDWREGGHKQVCGGRKRRNGARRCPDTLCNPYVNEV</sequence>
<evidence type="ECO:0000313" key="6">
    <source>
        <dbReference type="EMBL" id="CAL1709938.1"/>
    </source>
</evidence>
<evidence type="ECO:0000256" key="1">
    <source>
        <dbReference type="ARBA" id="ARBA00022723"/>
    </source>
</evidence>
<evidence type="ECO:0000256" key="4">
    <source>
        <dbReference type="PROSITE-ProRule" id="PRU00134"/>
    </source>
</evidence>
<dbReference type="InterPro" id="IPR002893">
    <property type="entry name" value="Znf_MYND"/>
</dbReference>
<proteinExistence type="predicted"/>
<dbReference type="PROSITE" id="PS50865">
    <property type="entry name" value="ZF_MYND_2"/>
    <property type="match status" value="1"/>
</dbReference>
<keyword evidence="3" id="KW-0862">Zinc</keyword>
<dbReference type="Proteomes" id="UP001497453">
    <property type="component" value="Chromosome 5"/>
</dbReference>
<keyword evidence="2 4" id="KW-0863">Zinc-finger</keyword>
<protein>
    <recommendedName>
        <fullName evidence="5">MYND-type domain-containing protein</fullName>
    </recommendedName>
</protein>